<feature type="coiled-coil region" evidence="17">
    <location>
        <begin position="12"/>
        <end position="39"/>
    </location>
</feature>
<dbReference type="NCBIfam" id="NF009538">
    <property type="entry name" value="PRK12904.1"/>
    <property type="match status" value="1"/>
</dbReference>
<dbReference type="Pfam" id="PF07516">
    <property type="entry name" value="SecA_SW"/>
    <property type="match status" value="1"/>
</dbReference>
<dbReference type="EC" id="7.4.2.8" evidence="15"/>
<evidence type="ECO:0000256" key="1">
    <source>
        <dbReference type="ARBA" id="ARBA00001947"/>
    </source>
</evidence>
<dbReference type="EMBL" id="MJIE01000001">
    <property type="protein sequence ID" value="OLR56243.1"/>
    <property type="molecule type" value="Genomic_DNA"/>
</dbReference>
<evidence type="ECO:0000256" key="16">
    <source>
        <dbReference type="RuleBase" id="RU003874"/>
    </source>
</evidence>
<evidence type="ECO:0000256" key="5">
    <source>
        <dbReference type="ARBA" id="ARBA00022475"/>
    </source>
</evidence>
<sequence>MSLVEKIFGDLNKREVRKIEKIADRVEAYDEELQALTDEELKAKTPEFRERLENGETLDDILPEAFAVCREAAWRVLGMKHFHVQLIGGVVLHQGRIAEMKTGEGKTLVATLPVYLNALSGKGVHVVTVNDYLAKRDSEWMGKLYTWLGLTVGCVIHGISDETRRAAYQADVTYGTNNEFGFDYLRDNMVTYEEELMQRGLNFAIVDEVDSILIDEARTPLIISGQGNQSTDMYRQADRFVKDLKKGYKTDPKAEEPDDPDADYEVEEKDEQVSLTDKGVKLAEAFFGLENLGDPENMEINHAIQQALKAHSLMERDVDYIVKDGEIIIVDEFTGRLMFGRRYSNGLHQAIEAKEHLKVRSESKTLATITLQNLFRMYEKLAGMTGTAKTEEDEFRDIYNMDVVVIPTNKPVIRNDMQDAVYQTERGKFLAIADRVAEVHKTGQPVLVGTISIEKSEIVSDLLKKRGIPHNVLNAKQHEKEAEIVAEAGRLGMVTIATNMAGRGTDIILGGNPDFEARREMKKKGYSEEAVSFATGFAKSDDEELMDARRAYQEFYDAVKEERDEEHNKVVELGGLCIIGTERHESRRIDNQLRGRAGRQGDPGTTQFFISLEDELMRLFGGERMQNIVARMGLEENESIEAGMLSRSIEGAQKKVEGRNFGIRKYVLQYDNVMNKQREIIYGERRKVLFGEDLREYIMNMMKDLVHETVQSVVLESKFPEEWDFPTLNRNLKRITRQYQGKDEYDTDELISMTPESLEEDIDAQFEAMYEKKEQEIGIERMREVERMILLRVVDNHWMDQIDAMDQLREGIGLRALGQQDPVAAYGQEGFDMFEGMINEIKEETVQYCYSVTLETDTERRTVIQIGGESKAEDVDSGILQAMAGGMEEELPEGAEMPEREKKQQTVRRDHPKLGRNDKCWCGSGKKYKNCHMQSDLEKERENM</sequence>
<dbReference type="CDD" id="cd18803">
    <property type="entry name" value="SF2_C_secA"/>
    <property type="match status" value="1"/>
</dbReference>
<evidence type="ECO:0000256" key="10">
    <source>
        <dbReference type="ARBA" id="ARBA00022840"/>
    </source>
</evidence>
<dbReference type="GO" id="GO:0005886">
    <property type="term" value="C:plasma membrane"/>
    <property type="evidence" value="ECO:0007669"/>
    <property type="project" value="UniProtKB-SubCell"/>
</dbReference>
<comment type="catalytic activity">
    <reaction evidence="15">
        <text>ATP + H2O + cellular proteinSide 1 = ADP + phosphate + cellular proteinSide 2.</text>
        <dbReference type="EC" id="7.4.2.8"/>
    </reaction>
</comment>
<dbReference type="PROSITE" id="PS01312">
    <property type="entry name" value="SECA"/>
    <property type="match status" value="1"/>
</dbReference>
<dbReference type="SMART" id="SM00958">
    <property type="entry name" value="SecA_PP_bind"/>
    <property type="match status" value="1"/>
</dbReference>
<dbReference type="PRINTS" id="PR00906">
    <property type="entry name" value="SECA"/>
</dbReference>
<keyword evidence="9" id="KW-0862">Zinc</keyword>
<keyword evidence="8 15" id="KW-0547">Nucleotide-binding</keyword>
<evidence type="ECO:0000256" key="9">
    <source>
        <dbReference type="ARBA" id="ARBA00022833"/>
    </source>
</evidence>
<keyword evidence="7" id="KW-0479">Metal-binding</keyword>
<keyword evidence="17" id="KW-0175">Coiled coil</keyword>
<feature type="domain" description="SecA family profile" evidence="20">
    <location>
        <begin position="1"/>
        <end position="641"/>
    </location>
</feature>
<gene>
    <name evidence="15" type="primary">secA</name>
    <name evidence="21" type="ORF">BHK98_09305</name>
</gene>
<evidence type="ECO:0000256" key="15">
    <source>
        <dbReference type="HAMAP-Rule" id="MF_01382"/>
    </source>
</evidence>
<comment type="caution">
    <text evidence="21">The sequence shown here is derived from an EMBL/GenBank/DDBJ whole genome shotgun (WGS) entry which is preliminary data.</text>
</comment>
<comment type="function">
    <text evidence="15">Part of the Sec protein translocase complex. Interacts with the SecYEG preprotein conducting channel. Has a central role in coupling the hydrolysis of ATP to the transfer of proteins into and across the cell membrane, serving as an ATP-driven molecular motor driving the stepwise translocation of polypeptide chains across the membrane.</text>
</comment>
<name>A0A1Q9JJ57_9FIRM</name>
<dbReference type="InterPro" id="IPR011130">
    <property type="entry name" value="SecA_preprotein_X-link_dom"/>
</dbReference>
<reference evidence="21 22" key="1">
    <citation type="journal article" date="2016" name="Appl. Environ. Microbiol.">
        <title>Function and Phylogeny of Bacterial Butyryl Coenzyme A:Acetate Transferases and Their Diversity in the Proximal Colon of Swine.</title>
        <authorList>
            <person name="Trachsel J."/>
            <person name="Bayles D.O."/>
            <person name="Looft T."/>
            <person name="Levine U.Y."/>
            <person name="Allen H.K."/>
        </authorList>
    </citation>
    <scope>NUCLEOTIDE SEQUENCE [LARGE SCALE GENOMIC DNA]</scope>
    <source>
        <strain evidence="21 22">68-3-10</strain>
    </source>
</reference>
<dbReference type="InterPro" id="IPR036266">
    <property type="entry name" value="SecA_Wing/Scaffold_sf"/>
</dbReference>
<dbReference type="FunFam" id="3.40.50.300:FF:000113">
    <property type="entry name" value="Preprotein translocase subunit SecA"/>
    <property type="match status" value="1"/>
</dbReference>
<dbReference type="InterPro" id="IPR004027">
    <property type="entry name" value="SEC_C_motif"/>
</dbReference>
<dbReference type="PANTHER" id="PTHR30612">
    <property type="entry name" value="SECA INNER MEMBRANE COMPONENT OF SEC PROTEIN SECRETION SYSTEM"/>
    <property type="match status" value="1"/>
</dbReference>
<keyword evidence="22" id="KW-1185">Reference proteome</keyword>
<keyword evidence="12 15" id="KW-1278">Translocase</keyword>
<feature type="region of interest" description="Disordered" evidence="18">
    <location>
        <begin position="890"/>
        <end position="912"/>
    </location>
</feature>
<dbReference type="GO" id="GO:0005829">
    <property type="term" value="C:cytosol"/>
    <property type="evidence" value="ECO:0007669"/>
    <property type="project" value="TreeGrafter"/>
</dbReference>
<feature type="compositionally biased region" description="Basic and acidic residues" evidence="18">
    <location>
        <begin position="246"/>
        <end position="255"/>
    </location>
</feature>
<evidence type="ECO:0000256" key="6">
    <source>
        <dbReference type="ARBA" id="ARBA00022490"/>
    </source>
</evidence>
<evidence type="ECO:0000256" key="7">
    <source>
        <dbReference type="ARBA" id="ARBA00022723"/>
    </source>
</evidence>
<dbReference type="OrthoDB" id="9805579at2"/>
<comment type="similarity">
    <text evidence="3 15 16">Belongs to the SecA family.</text>
</comment>
<dbReference type="GO" id="GO:0005524">
    <property type="term" value="F:ATP binding"/>
    <property type="evidence" value="ECO:0007669"/>
    <property type="project" value="UniProtKB-UniRule"/>
</dbReference>
<evidence type="ECO:0000256" key="17">
    <source>
        <dbReference type="SAM" id="Coils"/>
    </source>
</evidence>
<keyword evidence="11 15" id="KW-0653">Protein transport</keyword>
<dbReference type="PANTHER" id="PTHR30612:SF0">
    <property type="entry name" value="CHLOROPLAST PROTEIN-TRANSPORTING ATPASE"/>
    <property type="match status" value="1"/>
</dbReference>
<keyword evidence="6 15" id="KW-0963">Cytoplasm</keyword>
<dbReference type="InterPro" id="IPR020937">
    <property type="entry name" value="SecA_CS"/>
</dbReference>
<keyword evidence="13 15" id="KW-0811">Translocation</keyword>
<dbReference type="Pfam" id="PF21090">
    <property type="entry name" value="P-loop_SecA"/>
    <property type="match status" value="1"/>
</dbReference>
<feature type="binding site" evidence="15">
    <location>
        <position position="85"/>
    </location>
    <ligand>
        <name>ATP</name>
        <dbReference type="ChEBI" id="CHEBI:30616"/>
    </ligand>
</feature>
<dbReference type="CDD" id="cd17928">
    <property type="entry name" value="DEXDc_SecA"/>
    <property type="match status" value="1"/>
</dbReference>
<evidence type="ECO:0000256" key="2">
    <source>
        <dbReference type="ARBA" id="ARBA00004170"/>
    </source>
</evidence>
<dbReference type="GO" id="GO:0031522">
    <property type="term" value="C:cell envelope Sec protein transport complex"/>
    <property type="evidence" value="ECO:0007669"/>
    <property type="project" value="TreeGrafter"/>
</dbReference>
<feature type="domain" description="Helicase ATP-binding" evidence="19">
    <location>
        <begin position="87"/>
        <end position="245"/>
    </location>
</feature>
<dbReference type="InterPro" id="IPR027417">
    <property type="entry name" value="P-loop_NTPase"/>
</dbReference>
<feature type="compositionally biased region" description="Basic and acidic residues" evidence="18">
    <location>
        <begin position="897"/>
        <end position="912"/>
    </location>
</feature>
<dbReference type="Gene3D" id="1.10.3060.10">
    <property type="entry name" value="Helical scaffold and wing domains of SecA"/>
    <property type="match status" value="1"/>
</dbReference>
<dbReference type="STRING" id="1261640.BHK98_09305"/>
<dbReference type="GO" id="GO:0043952">
    <property type="term" value="P:protein transport by the Sec complex"/>
    <property type="evidence" value="ECO:0007669"/>
    <property type="project" value="UniProtKB-ARBA"/>
</dbReference>
<dbReference type="InterPro" id="IPR000185">
    <property type="entry name" value="SecA"/>
</dbReference>
<dbReference type="SUPFAM" id="SSF81767">
    <property type="entry name" value="Pre-protein crosslinking domain of SecA"/>
    <property type="match status" value="1"/>
</dbReference>
<keyword evidence="10 15" id="KW-0067">ATP-binding</keyword>
<protein>
    <recommendedName>
        <fullName evidence="15 16">Protein translocase subunit SecA</fullName>
        <ecNumber evidence="15">7.4.2.8</ecNumber>
    </recommendedName>
</protein>
<evidence type="ECO:0000259" key="20">
    <source>
        <dbReference type="PROSITE" id="PS51196"/>
    </source>
</evidence>
<comment type="cofactor">
    <cofactor evidence="1">
        <name>Zn(2+)</name>
        <dbReference type="ChEBI" id="CHEBI:29105"/>
    </cofactor>
</comment>
<dbReference type="InterPro" id="IPR014001">
    <property type="entry name" value="Helicase_ATP-bd"/>
</dbReference>
<dbReference type="PROSITE" id="PS51192">
    <property type="entry name" value="HELICASE_ATP_BIND_1"/>
    <property type="match status" value="1"/>
</dbReference>
<dbReference type="FunFam" id="3.90.1440.10:FF:000002">
    <property type="entry name" value="Protein translocase subunit SecA"/>
    <property type="match status" value="1"/>
</dbReference>
<evidence type="ECO:0000313" key="21">
    <source>
        <dbReference type="EMBL" id="OLR56243.1"/>
    </source>
</evidence>
<dbReference type="Pfam" id="PF01043">
    <property type="entry name" value="SecA_PP_bind"/>
    <property type="match status" value="1"/>
</dbReference>
<dbReference type="GO" id="GO:0046872">
    <property type="term" value="F:metal ion binding"/>
    <property type="evidence" value="ECO:0007669"/>
    <property type="project" value="UniProtKB-KW"/>
</dbReference>
<dbReference type="InterPro" id="IPR036670">
    <property type="entry name" value="SecA_X-link_sf"/>
</dbReference>
<keyword evidence="4 15" id="KW-0813">Transport</keyword>
<comment type="subcellular location">
    <subcellularLocation>
        <location evidence="15">Cell membrane</location>
        <topology evidence="15">Peripheral membrane protein</topology>
        <orientation evidence="15">Cytoplasmic side</orientation>
    </subcellularLocation>
    <subcellularLocation>
        <location evidence="15">Cytoplasm</location>
    </subcellularLocation>
    <subcellularLocation>
        <location evidence="2">Membrane</location>
        <topology evidence="2">Peripheral membrane protein</topology>
    </subcellularLocation>
    <text evidence="15">Distribution is 50-50.</text>
</comment>
<dbReference type="Gene3D" id="3.40.50.300">
    <property type="entry name" value="P-loop containing nucleotide triphosphate hydrolases"/>
    <property type="match status" value="2"/>
</dbReference>
<evidence type="ECO:0000313" key="22">
    <source>
        <dbReference type="Proteomes" id="UP000187404"/>
    </source>
</evidence>
<dbReference type="RefSeq" id="WP_075713676.1">
    <property type="nucleotide sequence ID" value="NZ_MJIE01000001.1"/>
</dbReference>
<comment type="subunit">
    <text evidence="15">Monomer and homodimer. Part of the essential Sec protein translocation apparatus which comprises SecA, SecYEG and auxiliary proteins SecDF. Other proteins may also be involved.</text>
</comment>
<evidence type="ECO:0000259" key="19">
    <source>
        <dbReference type="PROSITE" id="PS51192"/>
    </source>
</evidence>
<dbReference type="HAMAP" id="MF_01382">
    <property type="entry name" value="SecA"/>
    <property type="match status" value="1"/>
</dbReference>
<dbReference type="SMART" id="SM00957">
    <property type="entry name" value="SecA_DEAD"/>
    <property type="match status" value="1"/>
</dbReference>
<evidence type="ECO:0000256" key="13">
    <source>
        <dbReference type="ARBA" id="ARBA00023010"/>
    </source>
</evidence>
<keyword evidence="14 15" id="KW-0472">Membrane</keyword>
<keyword evidence="5 15" id="KW-1003">Cell membrane</keyword>
<organism evidence="21 22">
    <name type="scientific">Hornefia porci</name>
    <dbReference type="NCBI Taxonomy" id="2652292"/>
    <lineage>
        <taxon>Bacteria</taxon>
        <taxon>Bacillati</taxon>
        <taxon>Bacillota</taxon>
        <taxon>Clostridia</taxon>
        <taxon>Peptostreptococcales</taxon>
        <taxon>Anaerovoracaceae</taxon>
        <taxon>Hornefia</taxon>
    </lineage>
</organism>
<dbReference type="GO" id="GO:0006605">
    <property type="term" value="P:protein targeting"/>
    <property type="evidence" value="ECO:0007669"/>
    <property type="project" value="UniProtKB-UniRule"/>
</dbReference>
<dbReference type="GO" id="GO:0017038">
    <property type="term" value="P:protein import"/>
    <property type="evidence" value="ECO:0007669"/>
    <property type="project" value="InterPro"/>
</dbReference>
<dbReference type="Pfam" id="PF02810">
    <property type="entry name" value="SEC-C"/>
    <property type="match status" value="1"/>
</dbReference>
<evidence type="ECO:0000256" key="4">
    <source>
        <dbReference type="ARBA" id="ARBA00022448"/>
    </source>
</evidence>
<dbReference type="SUPFAM" id="SSF81886">
    <property type="entry name" value="Helical scaffold and wing domains of SecA"/>
    <property type="match status" value="1"/>
</dbReference>
<feature type="region of interest" description="Disordered" evidence="18">
    <location>
        <begin position="246"/>
        <end position="271"/>
    </location>
</feature>
<proteinExistence type="inferred from homology"/>
<dbReference type="PROSITE" id="PS51196">
    <property type="entry name" value="SECA_MOTOR_DEAD"/>
    <property type="match status" value="1"/>
</dbReference>
<dbReference type="InterPro" id="IPR011116">
    <property type="entry name" value="SecA_Wing/Scaffold"/>
</dbReference>
<accession>A0A1Q9JJ57</accession>
<dbReference type="Proteomes" id="UP000187404">
    <property type="component" value="Unassembled WGS sequence"/>
</dbReference>
<dbReference type="InterPro" id="IPR011115">
    <property type="entry name" value="SecA_DEAD"/>
</dbReference>
<evidence type="ECO:0000256" key="12">
    <source>
        <dbReference type="ARBA" id="ARBA00022967"/>
    </source>
</evidence>
<evidence type="ECO:0000256" key="18">
    <source>
        <dbReference type="SAM" id="MobiDB-lite"/>
    </source>
</evidence>
<feature type="binding site" evidence="15">
    <location>
        <begin position="103"/>
        <end position="107"/>
    </location>
    <ligand>
        <name>ATP</name>
        <dbReference type="ChEBI" id="CHEBI:30616"/>
    </ligand>
</feature>
<feature type="compositionally biased region" description="Acidic residues" evidence="18">
    <location>
        <begin position="256"/>
        <end position="270"/>
    </location>
</feature>
<evidence type="ECO:0000256" key="14">
    <source>
        <dbReference type="ARBA" id="ARBA00023136"/>
    </source>
</evidence>
<dbReference type="FunFam" id="3.40.50.300:FF:000334">
    <property type="entry name" value="Protein translocase subunit SecA"/>
    <property type="match status" value="1"/>
</dbReference>
<feature type="binding site" evidence="15">
    <location>
        <position position="506"/>
    </location>
    <ligand>
        <name>ATP</name>
        <dbReference type="ChEBI" id="CHEBI:30616"/>
    </ligand>
</feature>
<dbReference type="AlphaFoldDB" id="A0A1Q9JJ57"/>
<dbReference type="InterPro" id="IPR014018">
    <property type="entry name" value="SecA_motor_DEAD"/>
</dbReference>
<dbReference type="InterPro" id="IPR044722">
    <property type="entry name" value="SecA_SF2_C"/>
</dbReference>
<dbReference type="NCBIfam" id="TIGR00963">
    <property type="entry name" value="secA"/>
    <property type="match status" value="1"/>
</dbReference>
<dbReference type="Pfam" id="PF07517">
    <property type="entry name" value="SecA_DEAD"/>
    <property type="match status" value="1"/>
</dbReference>
<dbReference type="GO" id="GO:0065002">
    <property type="term" value="P:intracellular protein transmembrane transport"/>
    <property type="evidence" value="ECO:0007669"/>
    <property type="project" value="UniProtKB-UniRule"/>
</dbReference>
<dbReference type="GO" id="GO:0008564">
    <property type="term" value="F:protein-exporting ATPase activity"/>
    <property type="evidence" value="ECO:0007669"/>
    <property type="project" value="UniProtKB-EC"/>
</dbReference>
<dbReference type="SUPFAM" id="SSF52540">
    <property type="entry name" value="P-loop containing nucleoside triphosphate hydrolases"/>
    <property type="match status" value="2"/>
</dbReference>
<evidence type="ECO:0000256" key="8">
    <source>
        <dbReference type="ARBA" id="ARBA00022741"/>
    </source>
</evidence>
<dbReference type="Gene3D" id="3.90.1440.10">
    <property type="entry name" value="SecA, preprotein cross-linking domain"/>
    <property type="match status" value="1"/>
</dbReference>
<evidence type="ECO:0000256" key="3">
    <source>
        <dbReference type="ARBA" id="ARBA00007650"/>
    </source>
</evidence>
<evidence type="ECO:0000256" key="11">
    <source>
        <dbReference type="ARBA" id="ARBA00022927"/>
    </source>
</evidence>